<dbReference type="STRING" id="980251.GCA_001642875_02763"/>
<dbReference type="InterPro" id="IPR002347">
    <property type="entry name" value="SDR_fam"/>
</dbReference>
<dbReference type="AlphaFoldDB" id="A0A5B9PM78"/>
<dbReference type="EC" id="1.1.1.340" evidence="3"/>
<dbReference type="Pfam" id="PF00106">
    <property type="entry name" value="adh_short"/>
    <property type="match status" value="1"/>
</dbReference>
<dbReference type="Gene3D" id="3.40.50.720">
    <property type="entry name" value="NAD(P)-binding Rossmann-like Domain"/>
    <property type="match status" value="1"/>
</dbReference>
<dbReference type="SUPFAM" id="SSF51735">
    <property type="entry name" value="NAD(P)-binding Rossmann-fold domains"/>
    <property type="match status" value="1"/>
</dbReference>
<evidence type="ECO:0000313" key="3">
    <source>
        <dbReference type="EMBL" id="QEG23413.1"/>
    </source>
</evidence>
<keyword evidence="4" id="KW-1185">Reference proteome</keyword>
<dbReference type="PANTHER" id="PTHR43157">
    <property type="entry name" value="PHOSPHATIDYLINOSITOL-GLYCAN BIOSYNTHESIS CLASS F PROTEIN-RELATED"/>
    <property type="match status" value="1"/>
</dbReference>
<dbReference type="KEGG" id="mff:MFFC18_33110"/>
<organism evidence="3 4">
    <name type="scientific">Mariniblastus fucicola</name>
    <dbReference type="NCBI Taxonomy" id="980251"/>
    <lineage>
        <taxon>Bacteria</taxon>
        <taxon>Pseudomonadati</taxon>
        <taxon>Planctomycetota</taxon>
        <taxon>Planctomycetia</taxon>
        <taxon>Pirellulales</taxon>
        <taxon>Pirellulaceae</taxon>
        <taxon>Mariniblastus</taxon>
    </lineage>
</organism>
<keyword evidence="1 3" id="KW-0560">Oxidoreductase</keyword>
<dbReference type="PRINTS" id="PR00081">
    <property type="entry name" value="GDHRDH"/>
</dbReference>
<evidence type="ECO:0000313" key="4">
    <source>
        <dbReference type="Proteomes" id="UP000322214"/>
    </source>
</evidence>
<dbReference type="GO" id="GO:0016491">
    <property type="term" value="F:oxidoreductase activity"/>
    <property type="evidence" value="ECO:0007669"/>
    <property type="project" value="UniProtKB-KW"/>
</dbReference>
<accession>A0A5B9PM78</accession>
<gene>
    <name evidence="3" type="primary">ptlF</name>
    <name evidence="3" type="ORF">MFFC18_33110</name>
</gene>
<feature type="region of interest" description="Disordered" evidence="2">
    <location>
        <begin position="1"/>
        <end position="22"/>
    </location>
</feature>
<proteinExistence type="predicted"/>
<dbReference type="EMBL" id="CP042912">
    <property type="protein sequence ID" value="QEG23413.1"/>
    <property type="molecule type" value="Genomic_DNA"/>
</dbReference>
<evidence type="ECO:0000256" key="1">
    <source>
        <dbReference type="ARBA" id="ARBA00023002"/>
    </source>
</evidence>
<dbReference type="Proteomes" id="UP000322214">
    <property type="component" value="Chromosome"/>
</dbReference>
<sequence>MKRFRFNQKFKQPGNAGGRKKVADRTFGKQGWTPERLGSLAGKTYIITGANSGTGFEASRILLSKGAKVVMLNRNPDKSTAAIAQLKQEFGANADVSFVHMDLAVLASVREAAAKVLETVPHIDALICNAAIAQVPSQKLTVDGFESQLGTNHYGHFVLCGALFSRIKESAGRIVVVSSLGYKMGLRTIKFGDMNWDQNYSANPAYSQSKLAQMMFAYELQDKIKAAGKKVEVYVCHPGSSATSLISTSGGFVTKVIWRLMMMSPMVQSAEKGAYPEVMCATEDGLEQRAFYGPTGRMEFVGPVGKGTLEPYAYDKAVIEKLWVRSEKESGFAWEM</sequence>
<protein>
    <submittedName>
        <fullName evidence="3">1-deoxy-11-beta-hydroxypentalenate dehydrogenase</fullName>
        <ecNumber evidence="3">1.1.1.340</ecNumber>
    </submittedName>
</protein>
<dbReference type="InterPro" id="IPR036291">
    <property type="entry name" value="NAD(P)-bd_dom_sf"/>
</dbReference>
<dbReference type="PANTHER" id="PTHR43157:SF31">
    <property type="entry name" value="PHOSPHATIDYLINOSITOL-GLYCAN BIOSYNTHESIS CLASS F PROTEIN"/>
    <property type="match status" value="1"/>
</dbReference>
<dbReference type="CDD" id="cd05327">
    <property type="entry name" value="retinol-DH_like_SDR_c_like"/>
    <property type="match status" value="1"/>
</dbReference>
<reference evidence="3 4" key="1">
    <citation type="submission" date="2019-08" db="EMBL/GenBank/DDBJ databases">
        <title>Deep-cultivation of Planctomycetes and their phenomic and genomic characterization uncovers novel biology.</title>
        <authorList>
            <person name="Wiegand S."/>
            <person name="Jogler M."/>
            <person name="Boedeker C."/>
            <person name="Pinto D."/>
            <person name="Vollmers J."/>
            <person name="Rivas-Marin E."/>
            <person name="Kohn T."/>
            <person name="Peeters S.H."/>
            <person name="Heuer A."/>
            <person name="Rast P."/>
            <person name="Oberbeckmann S."/>
            <person name="Bunk B."/>
            <person name="Jeske O."/>
            <person name="Meyerdierks A."/>
            <person name="Storesund J.E."/>
            <person name="Kallscheuer N."/>
            <person name="Luecker S."/>
            <person name="Lage O.M."/>
            <person name="Pohl T."/>
            <person name="Merkel B.J."/>
            <person name="Hornburger P."/>
            <person name="Mueller R.-W."/>
            <person name="Bruemmer F."/>
            <person name="Labrenz M."/>
            <person name="Spormann A.M."/>
            <person name="Op den Camp H."/>
            <person name="Overmann J."/>
            <person name="Amann R."/>
            <person name="Jetten M.S.M."/>
            <person name="Mascher T."/>
            <person name="Medema M.H."/>
            <person name="Devos D.P."/>
            <person name="Kaster A.-K."/>
            <person name="Ovreas L."/>
            <person name="Rohde M."/>
            <person name="Galperin M.Y."/>
            <person name="Jogler C."/>
        </authorList>
    </citation>
    <scope>NUCLEOTIDE SEQUENCE [LARGE SCALE GENOMIC DNA]</scope>
    <source>
        <strain evidence="3 4">FC18</strain>
    </source>
</reference>
<name>A0A5B9PM78_9BACT</name>
<evidence type="ECO:0000256" key="2">
    <source>
        <dbReference type="SAM" id="MobiDB-lite"/>
    </source>
</evidence>